<evidence type="ECO:0000313" key="4">
    <source>
        <dbReference type="Proteomes" id="UP000051260"/>
    </source>
</evidence>
<feature type="transmembrane region" description="Helical" evidence="1">
    <location>
        <begin position="205"/>
        <end position="223"/>
    </location>
</feature>
<organism evidence="3 4">
    <name type="scientific">Ruegeria denitrificans</name>
    <dbReference type="NCBI Taxonomy" id="1715692"/>
    <lineage>
        <taxon>Bacteria</taxon>
        <taxon>Pseudomonadati</taxon>
        <taxon>Pseudomonadota</taxon>
        <taxon>Alphaproteobacteria</taxon>
        <taxon>Rhodobacterales</taxon>
        <taxon>Roseobacteraceae</taxon>
        <taxon>Ruegeria</taxon>
    </lineage>
</organism>
<sequence>MRGVLLVALGMLVSSTIGVGVRAVDAATSWQILVYRSIGTILFLAMVIAIRQQDGMRGVLTKIDPPVLVGGIGLMLASCGVIVAFEHTTVANAFFLVAAAPFIAALLGRALLSEQVRKATWFAIVLGLGGVAIMVGGGLSIGQFWGNIAGLIAAFGFAIFAVSLRWGRSNDLLVLALAGGCFTFLTASFATLMSGTGFSVSMHDLLISLAMGAFQLGCALLLITAGSRSVPAAEIAVLGLVEIVLAPVWVWIIFGENVGLMTVLGGTTVLLAVVIDAITGARKAHAM</sequence>
<dbReference type="RefSeq" id="WP_058281297.1">
    <property type="nucleotide sequence ID" value="NZ_CYUD01000004.1"/>
</dbReference>
<evidence type="ECO:0000259" key="2">
    <source>
        <dbReference type="Pfam" id="PF00892"/>
    </source>
</evidence>
<name>A0A0P1I7M6_9RHOB</name>
<gene>
    <name evidence="3" type="ORF">RUE5091_01562</name>
</gene>
<feature type="domain" description="EamA" evidence="2">
    <location>
        <begin position="145"/>
        <end position="275"/>
    </location>
</feature>
<feature type="transmembrane region" description="Helical" evidence="1">
    <location>
        <begin position="172"/>
        <end position="193"/>
    </location>
</feature>
<dbReference type="PANTHER" id="PTHR22911">
    <property type="entry name" value="ACYL-MALONYL CONDENSING ENZYME-RELATED"/>
    <property type="match status" value="1"/>
</dbReference>
<dbReference type="SUPFAM" id="SSF103481">
    <property type="entry name" value="Multidrug resistance efflux transporter EmrE"/>
    <property type="match status" value="2"/>
</dbReference>
<feature type="transmembrane region" description="Helical" evidence="1">
    <location>
        <begin position="63"/>
        <end position="85"/>
    </location>
</feature>
<dbReference type="InterPro" id="IPR037185">
    <property type="entry name" value="EmrE-like"/>
</dbReference>
<dbReference type="Pfam" id="PF00892">
    <property type="entry name" value="EamA"/>
    <property type="match status" value="2"/>
</dbReference>
<dbReference type="PANTHER" id="PTHR22911:SF135">
    <property type="entry name" value="BLR4310 PROTEIN"/>
    <property type="match status" value="1"/>
</dbReference>
<dbReference type="InterPro" id="IPR000620">
    <property type="entry name" value="EamA_dom"/>
</dbReference>
<dbReference type="Proteomes" id="UP000051260">
    <property type="component" value="Unassembled WGS sequence"/>
</dbReference>
<dbReference type="GO" id="GO:0016020">
    <property type="term" value="C:membrane"/>
    <property type="evidence" value="ECO:0007669"/>
    <property type="project" value="InterPro"/>
</dbReference>
<feature type="transmembrane region" description="Helical" evidence="1">
    <location>
        <begin position="91"/>
        <end position="112"/>
    </location>
</feature>
<evidence type="ECO:0000313" key="3">
    <source>
        <dbReference type="EMBL" id="CUJ95603.1"/>
    </source>
</evidence>
<dbReference type="AlphaFoldDB" id="A0A0P1I7M6"/>
<feature type="transmembrane region" description="Helical" evidence="1">
    <location>
        <begin position="33"/>
        <end position="51"/>
    </location>
</feature>
<reference evidence="4" key="1">
    <citation type="submission" date="2015-09" db="EMBL/GenBank/DDBJ databases">
        <authorList>
            <person name="Rodrigo-Torres L."/>
            <person name="Arahal D.R."/>
        </authorList>
    </citation>
    <scope>NUCLEOTIDE SEQUENCE [LARGE SCALE GENOMIC DNA]</scope>
    <source>
        <strain evidence="4">CECT 5091</strain>
    </source>
</reference>
<feature type="transmembrane region" description="Helical" evidence="1">
    <location>
        <begin position="119"/>
        <end position="138"/>
    </location>
</feature>
<feature type="domain" description="EamA" evidence="2">
    <location>
        <begin position="2"/>
        <end position="135"/>
    </location>
</feature>
<dbReference type="OrthoDB" id="8690132at2"/>
<keyword evidence="1" id="KW-1133">Transmembrane helix</keyword>
<proteinExistence type="predicted"/>
<keyword evidence="1" id="KW-0472">Membrane</keyword>
<feature type="transmembrane region" description="Helical" evidence="1">
    <location>
        <begin position="235"/>
        <end position="254"/>
    </location>
</feature>
<protein>
    <submittedName>
        <fullName evidence="3">Carboxylate/amino acid/amine transporter</fullName>
    </submittedName>
</protein>
<keyword evidence="4" id="KW-1185">Reference proteome</keyword>
<feature type="transmembrane region" description="Helical" evidence="1">
    <location>
        <begin position="144"/>
        <end position="165"/>
    </location>
</feature>
<feature type="transmembrane region" description="Helical" evidence="1">
    <location>
        <begin position="260"/>
        <end position="281"/>
    </location>
</feature>
<keyword evidence="1" id="KW-0812">Transmembrane</keyword>
<dbReference type="EMBL" id="CYUD01000004">
    <property type="protein sequence ID" value="CUJ95603.1"/>
    <property type="molecule type" value="Genomic_DNA"/>
</dbReference>
<accession>A0A0P1I7M6</accession>
<evidence type="ECO:0000256" key="1">
    <source>
        <dbReference type="SAM" id="Phobius"/>
    </source>
</evidence>